<evidence type="ECO:0000256" key="1">
    <source>
        <dbReference type="ARBA" id="ARBA00004196"/>
    </source>
</evidence>
<dbReference type="PATRIC" id="fig|47311.3.peg.1516"/>
<sequence length="697" mass="75426">MNHEIIIKTLLFTLFFISLSSINATDLNLNPEDSINDAITNVNANGSTTNNNTITLNNGTYNKNTDRNNNITINNINLTIKGNGEVIIDAQHLGRIFNIIGNSNITFTTITFRNANTSSGGAIYNNLGKLNIVNCTFTNNMASNNGGAIYNDGGDNMSIVNSIFYNNAAQFGGAVHFNNINRSFTVYNSNFANNSANPSDGGALVVITNNCNISNSNFTNNSANDWGGALECRYGNFTINNCIFINNEANNFGGAIHNYRADSVTVTNSSFRNNTANDSGGAIHNTGGNFSVSNSDFTNNTATYGGAVYSSNNNSLVNYSNFTSNQAFAIGGGIFNNGNMSVFGNLMMNNSAALGQIIYNNGYLGILNLTFIDNSTKTVKNGNTVILYASLTDDMGNTITGQNISFYVNGVLIGTVESIEGLGNLMYTSNTLGILPINGSYYGHGTYSIVNKNGELNVTKLATNSTVNVPNIVKVKKTTTINGVLTDENGNFVANVQFIVIVDGQVYTLTTDNRGRWSLSYKPFHTGSIEVLVKFLGDDKYFGSQNSTSFKSVKQLKYIKVKVKGNRIIATLCDKNGKRVAGEKVYLTQKGKILGFGITNQNGQVIFDYSGPKIDLKVVFGGSDRYYPVSVVVKVNDDDNNKSKNIPQSSNPKATDKSKNTLESNNPKITMENTGIPFLIVMLVLLTFVGLLEWRKK</sequence>
<dbReference type="Pfam" id="PF02415">
    <property type="entry name" value="Chlam_PMP"/>
    <property type="match status" value="5"/>
</dbReference>
<proteinExistence type="predicted"/>
<dbReference type="SUPFAM" id="SSF51126">
    <property type="entry name" value="Pectin lyase-like"/>
    <property type="match status" value="2"/>
</dbReference>
<organism evidence="10 11">
    <name type="scientific">Methanobrevibacter cuticularis</name>
    <dbReference type="NCBI Taxonomy" id="47311"/>
    <lineage>
        <taxon>Archaea</taxon>
        <taxon>Methanobacteriati</taxon>
        <taxon>Methanobacteriota</taxon>
        <taxon>Methanomada group</taxon>
        <taxon>Methanobacteria</taxon>
        <taxon>Methanobacteriales</taxon>
        <taxon>Methanobacteriaceae</taxon>
        <taxon>Methanobrevibacter</taxon>
    </lineage>
</organism>
<dbReference type="AlphaFoldDB" id="A0A166CNI9"/>
<dbReference type="PANTHER" id="PTHR11319">
    <property type="entry name" value="G PROTEIN-COUPLED RECEPTOR-RELATED"/>
    <property type="match status" value="1"/>
</dbReference>
<keyword evidence="4" id="KW-0964">Secreted</keyword>
<dbReference type="SMART" id="SM00710">
    <property type="entry name" value="PbH1"/>
    <property type="match status" value="5"/>
</dbReference>
<protein>
    <submittedName>
        <fullName evidence="10">Chlamydia polymorphic membrane protein</fullName>
    </submittedName>
</protein>
<dbReference type="Proteomes" id="UP000077275">
    <property type="component" value="Unassembled WGS sequence"/>
</dbReference>
<dbReference type="EMBL" id="LWMW01000112">
    <property type="protein sequence ID" value="KZX15647.1"/>
    <property type="molecule type" value="Genomic_DNA"/>
</dbReference>
<dbReference type="InterPro" id="IPR003368">
    <property type="entry name" value="POMP_repeat"/>
</dbReference>
<evidence type="ECO:0000256" key="9">
    <source>
        <dbReference type="SAM" id="Phobius"/>
    </source>
</evidence>
<dbReference type="GO" id="GO:0005576">
    <property type="term" value="C:extracellular region"/>
    <property type="evidence" value="ECO:0007669"/>
    <property type="project" value="UniProtKB-SubCell"/>
</dbReference>
<keyword evidence="11" id="KW-1185">Reference proteome</keyword>
<accession>A0A166CNI9</accession>
<dbReference type="PANTHER" id="PTHR11319:SF35">
    <property type="entry name" value="OUTER MEMBRANE PROTEIN PMPC-RELATED"/>
    <property type="match status" value="1"/>
</dbReference>
<evidence type="ECO:0000256" key="4">
    <source>
        <dbReference type="ARBA" id="ARBA00022525"/>
    </source>
</evidence>
<comment type="caution">
    <text evidence="10">The sequence shown here is derived from an EMBL/GenBank/DDBJ whole genome shotgun (WGS) entry which is preliminary data.</text>
</comment>
<evidence type="ECO:0000256" key="2">
    <source>
        <dbReference type="ARBA" id="ARBA00004442"/>
    </source>
</evidence>
<reference evidence="10 11" key="1">
    <citation type="submission" date="2016-04" db="EMBL/GenBank/DDBJ databases">
        <title>Genome sequence of Methanobrevibacter cuticularis DSM 11139.</title>
        <authorList>
            <person name="Poehlein A."/>
            <person name="Seedorf H."/>
            <person name="Daniel R."/>
        </authorList>
    </citation>
    <scope>NUCLEOTIDE SEQUENCE [LARGE SCALE GENOMIC DNA]</scope>
    <source>
        <strain evidence="10 11">DSM 11139</strain>
    </source>
</reference>
<comment type="subcellular location">
    <subcellularLocation>
        <location evidence="1">Cell envelope</location>
    </subcellularLocation>
    <subcellularLocation>
        <location evidence="2">Cell outer membrane</location>
    </subcellularLocation>
    <subcellularLocation>
        <location evidence="3">Secreted</location>
    </subcellularLocation>
</comment>
<evidence type="ECO:0000256" key="7">
    <source>
        <dbReference type="ARBA" id="ARBA00023237"/>
    </source>
</evidence>
<evidence type="ECO:0000256" key="3">
    <source>
        <dbReference type="ARBA" id="ARBA00004613"/>
    </source>
</evidence>
<feature type="region of interest" description="Disordered" evidence="8">
    <location>
        <begin position="638"/>
        <end position="666"/>
    </location>
</feature>
<dbReference type="Gene3D" id="2.160.20.10">
    <property type="entry name" value="Single-stranded right-handed beta-helix, Pectin lyase-like"/>
    <property type="match status" value="1"/>
</dbReference>
<evidence type="ECO:0000256" key="6">
    <source>
        <dbReference type="ARBA" id="ARBA00023136"/>
    </source>
</evidence>
<dbReference type="InterPro" id="IPR011050">
    <property type="entry name" value="Pectin_lyase_fold/virulence"/>
</dbReference>
<keyword evidence="9" id="KW-1133">Transmembrane helix</keyword>
<keyword evidence="6 9" id="KW-0472">Membrane</keyword>
<gene>
    <name evidence="10" type="ORF">MBCUT_13870</name>
</gene>
<keyword evidence="9" id="KW-0812">Transmembrane</keyword>
<keyword evidence="5" id="KW-0732">Signal</keyword>
<evidence type="ECO:0000256" key="5">
    <source>
        <dbReference type="ARBA" id="ARBA00022729"/>
    </source>
</evidence>
<evidence type="ECO:0000256" key="8">
    <source>
        <dbReference type="SAM" id="MobiDB-lite"/>
    </source>
</evidence>
<dbReference type="InterPro" id="IPR006626">
    <property type="entry name" value="PbH1"/>
</dbReference>
<keyword evidence="7" id="KW-0998">Cell outer membrane</keyword>
<evidence type="ECO:0000313" key="11">
    <source>
        <dbReference type="Proteomes" id="UP000077275"/>
    </source>
</evidence>
<feature type="transmembrane region" description="Helical" evidence="9">
    <location>
        <begin position="675"/>
        <end position="694"/>
    </location>
</feature>
<name>A0A166CNI9_9EURY</name>
<dbReference type="InterPro" id="IPR012334">
    <property type="entry name" value="Pectin_lyas_fold"/>
</dbReference>
<evidence type="ECO:0000313" key="10">
    <source>
        <dbReference type="EMBL" id="KZX15647.1"/>
    </source>
</evidence>